<evidence type="ECO:0000259" key="11">
    <source>
        <dbReference type="PROSITE" id="PS50893"/>
    </source>
</evidence>
<dbReference type="InterPro" id="IPR036640">
    <property type="entry name" value="ABC1_TM_sf"/>
</dbReference>
<dbReference type="GO" id="GO:0005524">
    <property type="term" value="F:ATP binding"/>
    <property type="evidence" value="ECO:0007669"/>
    <property type="project" value="UniProtKB-KW"/>
</dbReference>
<reference evidence="14" key="1">
    <citation type="submission" date="2015-07" db="EMBL/GenBank/DDBJ databases">
        <title>Fjat-14235 jcm11544.</title>
        <authorList>
            <person name="Liu B."/>
            <person name="Wang J."/>
            <person name="Zhu Y."/>
            <person name="Liu G."/>
            <person name="Chen Q."/>
            <person name="Chen Z."/>
            <person name="Lan J."/>
            <person name="Che J."/>
            <person name="Ge C."/>
            <person name="Shi H."/>
            <person name="Pan Z."/>
            <person name="Liu X."/>
        </authorList>
    </citation>
    <scope>NUCLEOTIDE SEQUENCE [LARGE SCALE GENOMIC DNA]</scope>
    <source>
        <strain evidence="14">JCM 11544</strain>
    </source>
</reference>
<dbReference type="InterPro" id="IPR014216">
    <property type="entry name" value="ABC_transptr_CydD"/>
</dbReference>
<evidence type="ECO:0000256" key="7">
    <source>
        <dbReference type="ARBA" id="ARBA00022840"/>
    </source>
</evidence>
<keyword evidence="6" id="KW-0645">Protease</keyword>
<feature type="domain" description="ABC transporter" evidence="11">
    <location>
        <begin position="335"/>
        <end position="568"/>
    </location>
</feature>
<evidence type="ECO:0000256" key="8">
    <source>
        <dbReference type="ARBA" id="ARBA00022989"/>
    </source>
</evidence>
<evidence type="ECO:0000256" key="4">
    <source>
        <dbReference type="ARBA" id="ARBA00022692"/>
    </source>
</evidence>
<dbReference type="Proteomes" id="UP000037405">
    <property type="component" value="Unassembled WGS sequence"/>
</dbReference>
<evidence type="ECO:0000313" key="13">
    <source>
        <dbReference type="EMBL" id="KON92525.1"/>
    </source>
</evidence>
<comment type="caution">
    <text evidence="13">The sequence shown here is derived from an EMBL/GenBank/DDBJ whole genome shotgun (WGS) entry which is preliminary data.</text>
</comment>
<dbReference type="OrthoDB" id="9806127at2"/>
<keyword evidence="7 13" id="KW-0067">ATP-binding</keyword>
<feature type="transmembrane region" description="Helical" evidence="10">
    <location>
        <begin position="263"/>
        <end position="281"/>
    </location>
</feature>
<dbReference type="InterPro" id="IPR017871">
    <property type="entry name" value="ABC_transporter-like_CS"/>
</dbReference>
<dbReference type="InterPro" id="IPR039421">
    <property type="entry name" value="Type_1_exporter"/>
</dbReference>
<keyword evidence="6" id="KW-0378">Hydrolase</keyword>
<gene>
    <name evidence="13" type="ORF">AF331_08825</name>
</gene>
<evidence type="ECO:0000259" key="12">
    <source>
        <dbReference type="PROSITE" id="PS50929"/>
    </source>
</evidence>
<keyword evidence="5" id="KW-0547">Nucleotide-binding</keyword>
<dbReference type="GO" id="GO:0140359">
    <property type="term" value="F:ABC-type transporter activity"/>
    <property type="evidence" value="ECO:0007669"/>
    <property type="project" value="InterPro"/>
</dbReference>
<dbReference type="PROSITE" id="PS50893">
    <property type="entry name" value="ABC_TRANSPORTER_2"/>
    <property type="match status" value="1"/>
</dbReference>
<dbReference type="PROSITE" id="PS50929">
    <property type="entry name" value="ABC_TM1F"/>
    <property type="match status" value="1"/>
</dbReference>
<evidence type="ECO:0000256" key="3">
    <source>
        <dbReference type="ARBA" id="ARBA00022475"/>
    </source>
</evidence>
<evidence type="ECO:0000256" key="10">
    <source>
        <dbReference type="SAM" id="Phobius"/>
    </source>
</evidence>
<protein>
    <submittedName>
        <fullName evidence="13">ABC transporter ATP-binding protein</fullName>
    </submittedName>
</protein>
<dbReference type="PATRIC" id="fig|189381.12.peg.1943"/>
<organism evidence="13 14">
    <name type="scientific">Rossellomorea marisflavi</name>
    <dbReference type="NCBI Taxonomy" id="189381"/>
    <lineage>
        <taxon>Bacteria</taxon>
        <taxon>Bacillati</taxon>
        <taxon>Bacillota</taxon>
        <taxon>Bacilli</taxon>
        <taxon>Bacillales</taxon>
        <taxon>Bacillaceae</taxon>
        <taxon>Rossellomorea</taxon>
    </lineage>
</organism>
<dbReference type="InterPro" id="IPR011527">
    <property type="entry name" value="ABC1_TM_dom"/>
</dbReference>
<dbReference type="PANTHER" id="PTHR24221:SF590">
    <property type="entry name" value="COMPONENT LINKED WITH THE ASSEMBLY OF CYTOCHROME' TRANSPORT TRANSMEMBRANE ATP-BINDING PROTEIN ABC TRANSPORTER CYDD-RELATED"/>
    <property type="match status" value="1"/>
</dbReference>
<name>A0A0M0GRG5_9BACI</name>
<feature type="domain" description="ABC transmembrane type-1" evidence="12">
    <location>
        <begin position="21"/>
        <end position="300"/>
    </location>
</feature>
<dbReference type="GO" id="GO:0005886">
    <property type="term" value="C:plasma membrane"/>
    <property type="evidence" value="ECO:0007669"/>
    <property type="project" value="UniProtKB-SubCell"/>
</dbReference>
<dbReference type="FunFam" id="3.40.50.300:FF:000299">
    <property type="entry name" value="ABC transporter ATP-binding protein/permease"/>
    <property type="match status" value="1"/>
</dbReference>
<dbReference type="STRING" id="189381.GCA_900166615_02486"/>
<dbReference type="SUPFAM" id="SSF90123">
    <property type="entry name" value="ABC transporter transmembrane region"/>
    <property type="match status" value="1"/>
</dbReference>
<evidence type="ECO:0000256" key="5">
    <source>
        <dbReference type="ARBA" id="ARBA00022741"/>
    </source>
</evidence>
<dbReference type="NCBIfam" id="TIGR02857">
    <property type="entry name" value="CydD"/>
    <property type="match status" value="1"/>
</dbReference>
<dbReference type="Gene3D" id="1.20.1560.10">
    <property type="entry name" value="ABC transporter type 1, transmembrane domain"/>
    <property type="match status" value="1"/>
</dbReference>
<comment type="subcellular location">
    <subcellularLocation>
        <location evidence="1">Cell membrane</location>
        <topology evidence="1">Multi-pass membrane protein</topology>
    </subcellularLocation>
</comment>
<evidence type="ECO:0000256" key="2">
    <source>
        <dbReference type="ARBA" id="ARBA00022448"/>
    </source>
</evidence>
<keyword evidence="14" id="KW-1185">Reference proteome</keyword>
<dbReference type="InterPro" id="IPR003593">
    <property type="entry name" value="AAA+_ATPase"/>
</dbReference>
<keyword evidence="3" id="KW-1003">Cell membrane</keyword>
<sequence length="575" mass="62989">MKELHSIVKASRSFMMTLYSSSILLGLAIVAQAYLIAGIVDRVFLKGDSLTEVWPLLTALLLAFASRAIFSWLNGRTGIRLASSVKGEVRKKLLNKWAHQPLTASVGSQAGRKVSVLMEAVDGLDGYYSKYVPQRIETTLVPLMILVVLFKEHWFTGLIILITAPFIPIFMALIGVKTKEKSEDQMEKLESFSGTFLDVLQGLTTLKLFGKGKTKSSEIMESSLNFRESTMEVLKTAFLSSLMLEFISMLSIGLIALEVGLRLIVFDSISFYTAFFVLILAPEFYLSMKQLGSAFHTGRGSSGSVKAVKDELERDDGEIFWGESLIHAEDGPPSIDLKGVSHAYSQGAFRLKPMSVHIEPFSKVAIIGESGSGKTTLLHILSGLIDPAEGEVMVNGQSRRQFTERSWFGLIAYISQNPYIFAGTIEENMAAGSQHTAKELEEAAGKAGLTDLISSLKEGFQTVIGEGGRGLSGGEKQRIALARAFLRKPSIVLLDEPTTGLDLKTESILQQSIQELSRSSTIVTVAHRLHTIRHSDQILVLKDGALIGEGTHEELLKDLPAYERMIAVQKGVNII</sequence>
<dbReference type="InterPro" id="IPR003439">
    <property type="entry name" value="ABC_transporter-like_ATP-bd"/>
</dbReference>
<dbReference type="PROSITE" id="PS00211">
    <property type="entry name" value="ABC_TRANSPORTER_1"/>
    <property type="match status" value="1"/>
</dbReference>
<feature type="transmembrane region" description="Helical" evidence="10">
    <location>
        <begin position="237"/>
        <end position="257"/>
    </location>
</feature>
<dbReference type="Gene3D" id="3.40.50.300">
    <property type="entry name" value="P-loop containing nucleotide triphosphate hydrolases"/>
    <property type="match status" value="1"/>
</dbReference>
<feature type="transmembrane region" description="Helical" evidence="10">
    <location>
        <begin position="20"/>
        <end position="41"/>
    </location>
</feature>
<keyword evidence="6" id="KW-0788">Thiol protease</keyword>
<dbReference type="GO" id="GO:0008234">
    <property type="term" value="F:cysteine-type peptidase activity"/>
    <property type="evidence" value="ECO:0007669"/>
    <property type="project" value="UniProtKB-KW"/>
</dbReference>
<dbReference type="SUPFAM" id="SSF52540">
    <property type="entry name" value="P-loop containing nucleoside triphosphate hydrolases"/>
    <property type="match status" value="1"/>
</dbReference>
<dbReference type="Pfam" id="PF00664">
    <property type="entry name" value="ABC_membrane"/>
    <property type="match status" value="1"/>
</dbReference>
<keyword evidence="4 10" id="KW-0812">Transmembrane</keyword>
<dbReference type="GO" id="GO:0016887">
    <property type="term" value="F:ATP hydrolysis activity"/>
    <property type="evidence" value="ECO:0007669"/>
    <property type="project" value="InterPro"/>
</dbReference>
<dbReference type="AlphaFoldDB" id="A0A0M0GRG5"/>
<dbReference type="PANTHER" id="PTHR24221">
    <property type="entry name" value="ATP-BINDING CASSETTE SUB-FAMILY B"/>
    <property type="match status" value="1"/>
</dbReference>
<feature type="transmembrane region" description="Helical" evidence="10">
    <location>
        <begin position="53"/>
        <end position="73"/>
    </location>
</feature>
<evidence type="ECO:0000256" key="9">
    <source>
        <dbReference type="ARBA" id="ARBA00023136"/>
    </source>
</evidence>
<proteinExistence type="predicted"/>
<keyword evidence="9 10" id="KW-0472">Membrane</keyword>
<keyword evidence="2" id="KW-0813">Transport</keyword>
<evidence type="ECO:0000313" key="14">
    <source>
        <dbReference type="Proteomes" id="UP000037405"/>
    </source>
</evidence>
<feature type="transmembrane region" description="Helical" evidence="10">
    <location>
        <begin position="154"/>
        <end position="176"/>
    </location>
</feature>
<dbReference type="GO" id="GO:0042883">
    <property type="term" value="P:cysteine transport"/>
    <property type="evidence" value="ECO:0007669"/>
    <property type="project" value="InterPro"/>
</dbReference>
<dbReference type="CDD" id="cd18584">
    <property type="entry name" value="ABC_6TM_AarD_CydD"/>
    <property type="match status" value="1"/>
</dbReference>
<evidence type="ECO:0000256" key="1">
    <source>
        <dbReference type="ARBA" id="ARBA00004651"/>
    </source>
</evidence>
<dbReference type="Pfam" id="PF00005">
    <property type="entry name" value="ABC_tran"/>
    <property type="match status" value="1"/>
</dbReference>
<accession>A0A0M0GRG5</accession>
<dbReference type="InterPro" id="IPR027417">
    <property type="entry name" value="P-loop_NTPase"/>
</dbReference>
<dbReference type="EMBL" id="LGUE01000001">
    <property type="protein sequence ID" value="KON92525.1"/>
    <property type="molecule type" value="Genomic_DNA"/>
</dbReference>
<evidence type="ECO:0000256" key="6">
    <source>
        <dbReference type="ARBA" id="ARBA00022807"/>
    </source>
</evidence>
<dbReference type="SMART" id="SM00382">
    <property type="entry name" value="AAA"/>
    <property type="match status" value="1"/>
</dbReference>
<keyword evidence="8 10" id="KW-1133">Transmembrane helix</keyword>